<dbReference type="InParanoid" id="A0A3Q7FAE5"/>
<feature type="region of interest" description="Disordered" evidence="8">
    <location>
        <begin position="93"/>
        <end position="174"/>
    </location>
</feature>
<dbReference type="GO" id="GO:2000280">
    <property type="term" value="P:regulation of root development"/>
    <property type="evidence" value="ECO:0000318"/>
    <property type="project" value="GO_Central"/>
</dbReference>
<dbReference type="EnsemblPlants" id="Solyc02g090600.1.1">
    <property type="protein sequence ID" value="Solyc02g090600.1.1.1"/>
    <property type="gene ID" value="Solyc02g090600.1"/>
</dbReference>
<name>A0A3Q7FAE5_SOLLC</name>
<dbReference type="GO" id="GO:1901371">
    <property type="term" value="P:regulation of leaf morphogenesis"/>
    <property type="evidence" value="ECO:0000318"/>
    <property type="project" value="GO_Central"/>
</dbReference>
<evidence type="ECO:0000256" key="3">
    <source>
        <dbReference type="ARBA" id="ARBA00022523"/>
    </source>
</evidence>
<accession>A0A3Q7FAE5</accession>
<evidence type="ECO:0000256" key="5">
    <source>
        <dbReference type="ARBA" id="ARBA00022702"/>
    </source>
</evidence>
<dbReference type="AlphaFoldDB" id="A0A3Q7FAE5"/>
<reference evidence="10" key="1">
    <citation type="journal article" date="2012" name="Nature">
        <title>The tomato genome sequence provides insights into fleshy fruit evolution.</title>
        <authorList>
            <consortium name="Tomato Genome Consortium"/>
        </authorList>
    </citation>
    <scope>NUCLEOTIDE SEQUENCE [LARGE SCALE GENOMIC DNA]</scope>
    <source>
        <strain evidence="10">cv. Heinz 1706</strain>
    </source>
</reference>
<evidence type="ECO:0000256" key="8">
    <source>
        <dbReference type="SAM" id="MobiDB-lite"/>
    </source>
</evidence>
<reference evidence="10" key="2">
    <citation type="submission" date="2019-01" db="UniProtKB">
        <authorList>
            <consortium name="EnsemblPlants"/>
        </authorList>
    </citation>
    <scope>IDENTIFICATION</scope>
    <source>
        <strain evidence="10">cv. Heinz 1706</strain>
    </source>
</reference>
<dbReference type="GO" id="GO:0005179">
    <property type="term" value="F:hormone activity"/>
    <property type="evidence" value="ECO:0000318"/>
    <property type="project" value="GO_Central"/>
</dbReference>
<feature type="compositionally biased region" description="Polar residues" evidence="8">
    <location>
        <begin position="96"/>
        <end position="143"/>
    </location>
</feature>
<dbReference type="GO" id="GO:0048364">
    <property type="term" value="P:root development"/>
    <property type="evidence" value="ECO:0007669"/>
    <property type="project" value="InterPro"/>
</dbReference>
<keyword evidence="5" id="KW-0372">Hormone</keyword>
<organism evidence="10">
    <name type="scientific">Solanum lycopersicum</name>
    <name type="common">Tomato</name>
    <name type="synonym">Lycopersicon esculentum</name>
    <dbReference type="NCBI Taxonomy" id="4081"/>
    <lineage>
        <taxon>Eukaryota</taxon>
        <taxon>Viridiplantae</taxon>
        <taxon>Streptophyta</taxon>
        <taxon>Embryophyta</taxon>
        <taxon>Tracheophyta</taxon>
        <taxon>Spermatophyta</taxon>
        <taxon>Magnoliopsida</taxon>
        <taxon>eudicotyledons</taxon>
        <taxon>Gunneridae</taxon>
        <taxon>Pentapetalae</taxon>
        <taxon>asterids</taxon>
        <taxon>lamiids</taxon>
        <taxon>Solanales</taxon>
        <taxon>Solanaceae</taxon>
        <taxon>Solanoideae</taxon>
        <taxon>Solaneae</taxon>
        <taxon>Solanum</taxon>
        <taxon>Solanum subgen. Lycopersicon</taxon>
    </lineage>
</organism>
<feature type="transmembrane region" description="Helical" evidence="9">
    <location>
        <begin position="30"/>
        <end position="51"/>
    </location>
</feature>
<keyword evidence="9" id="KW-1133">Transmembrane helix</keyword>
<protein>
    <submittedName>
        <fullName evidence="10">Uncharacterized protein</fullName>
    </submittedName>
</protein>
<dbReference type="InterPro" id="IPR033250">
    <property type="entry name" value="CEP"/>
</dbReference>
<dbReference type="Proteomes" id="UP000004994">
    <property type="component" value="Chromosome 2"/>
</dbReference>
<dbReference type="PANTHER" id="PTHR33348">
    <property type="entry name" value="PRECURSOR OF CEP5"/>
    <property type="match status" value="1"/>
</dbReference>
<evidence type="ECO:0000256" key="2">
    <source>
        <dbReference type="ARBA" id="ARBA00008963"/>
    </source>
</evidence>
<comment type="similarity">
    <text evidence="2">Belongs to the C-terminally encoded plant signaling peptide (CEP) family.</text>
</comment>
<keyword evidence="3" id="KW-0052">Apoplast</keyword>
<keyword evidence="7" id="KW-0379">Hydroxylation</keyword>
<comment type="subcellular location">
    <subcellularLocation>
        <location evidence="1">Secreted</location>
        <location evidence="1">Extracellular space</location>
        <location evidence="1">Apoplast</location>
    </subcellularLocation>
</comment>
<dbReference type="GO" id="GO:0005576">
    <property type="term" value="C:extracellular region"/>
    <property type="evidence" value="ECO:0000318"/>
    <property type="project" value="GO_Central"/>
</dbReference>
<evidence type="ECO:0000256" key="6">
    <source>
        <dbReference type="ARBA" id="ARBA00022729"/>
    </source>
</evidence>
<dbReference type="Gramene" id="Solyc02g090600.1.1">
    <property type="protein sequence ID" value="Solyc02g090600.1.1.1"/>
    <property type="gene ID" value="Solyc02g090600.1"/>
</dbReference>
<evidence type="ECO:0000256" key="1">
    <source>
        <dbReference type="ARBA" id="ARBA00004271"/>
    </source>
</evidence>
<evidence type="ECO:0000256" key="4">
    <source>
        <dbReference type="ARBA" id="ARBA00022525"/>
    </source>
</evidence>
<evidence type="ECO:0000313" key="11">
    <source>
        <dbReference type="Proteomes" id="UP000004994"/>
    </source>
</evidence>
<keyword evidence="4" id="KW-0964">Secreted</keyword>
<keyword evidence="11" id="KW-1185">Reference proteome</keyword>
<dbReference type="GO" id="GO:0006995">
    <property type="term" value="P:cellular response to nitrogen starvation"/>
    <property type="evidence" value="ECO:0007669"/>
    <property type="project" value="UniProtKB-ARBA"/>
</dbReference>
<keyword evidence="9" id="KW-0812">Transmembrane</keyword>
<dbReference type="PaxDb" id="4081-Solyc02g090600.1.1"/>
<proteinExistence type="inferred from homology"/>
<dbReference type="GO" id="GO:0048046">
    <property type="term" value="C:apoplast"/>
    <property type="evidence" value="ECO:0007669"/>
    <property type="project" value="UniProtKB-SubCell"/>
</dbReference>
<sequence length="174" mass="18894">MLENIPNFGCISISTLKTPPIYFNLTMASMQQICLFSFIVAVIACHLVPFAEGRQLKELKKPKLADNMSANQILEKQRFTIRDASKVVNGKINYAPKQTGNSPGIGHSSSVPKKFNYTPNQTGNSPGIGHSSSVPKTNYQTKHTNVEKSIDDIKAGHSPGIGHSSQSEKIGPNV</sequence>
<evidence type="ECO:0000313" key="10">
    <source>
        <dbReference type="EnsemblPlants" id="Solyc02g090600.1.1.1"/>
    </source>
</evidence>
<dbReference type="GO" id="GO:1902025">
    <property type="term" value="P:nitrate import"/>
    <property type="evidence" value="ECO:0000318"/>
    <property type="project" value="GO_Central"/>
</dbReference>
<dbReference type="OMA" id="GHSSHND"/>
<feature type="compositionally biased region" description="Basic and acidic residues" evidence="8">
    <location>
        <begin position="144"/>
        <end position="155"/>
    </location>
</feature>
<keyword evidence="9" id="KW-0472">Membrane</keyword>
<keyword evidence="6" id="KW-0732">Signal</keyword>
<evidence type="ECO:0000256" key="9">
    <source>
        <dbReference type="SAM" id="Phobius"/>
    </source>
</evidence>
<dbReference type="PANTHER" id="PTHR33348:SF44">
    <property type="entry name" value="PRECURSOR OF CEP6"/>
    <property type="match status" value="1"/>
</dbReference>
<evidence type="ECO:0000256" key="7">
    <source>
        <dbReference type="ARBA" id="ARBA00023278"/>
    </source>
</evidence>